<dbReference type="EMBL" id="CAJVPI010000204">
    <property type="protein sequence ID" value="CAG8500250.1"/>
    <property type="molecule type" value="Genomic_DNA"/>
</dbReference>
<dbReference type="AlphaFoldDB" id="A0A9N9F0Q1"/>
<dbReference type="PANTHER" id="PTHR43092:SF2">
    <property type="entry name" value="HERCYNYLCYSTEINE SULFOXIDE LYASE"/>
    <property type="match status" value="1"/>
</dbReference>
<accession>A0A9N9F0Q1</accession>
<keyword evidence="3" id="KW-1185">Reference proteome</keyword>
<dbReference type="InterPro" id="IPR015421">
    <property type="entry name" value="PyrdxlP-dep_Trfase_major"/>
</dbReference>
<dbReference type="SUPFAM" id="SSF53383">
    <property type="entry name" value="PLP-dependent transferases"/>
    <property type="match status" value="1"/>
</dbReference>
<reference evidence="2" key="1">
    <citation type="submission" date="2021-06" db="EMBL/GenBank/DDBJ databases">
        <authorList>
            <person name="Kallberg Y."/>
            <person name="Tangrot J."/>
            <person name="Rosling A."/>
        </authorList>
    </citation>
    <scope>NUCLEOTIDE SEQUENCE</scope>
    <source>
        <strain evidence="2">BR232B</strain>
    </source>
</reference>
<dbReference type="InterPro" id="IPR015424">
    <property type="entry name" value="PyrdxlP-dep_Trfase"/>
</dbReference>
<evidence type="ECO:0000313" key="3">
    <source>
        <dbReference type="Proteomes" id="UP000789739"/>
    </source>
</evidence>
<proteinExistence type="predicted"/>
<keyword evidence="1" id="KW-0663">Pyridoxal phosphate</keyword>
<evidence type="ECO:0000313" key="2">
    <source>
        <dbReference type="EMBL" id="CAG8500250.1"/>
    </source>
</evidence>
<dbReference type="Proteomes" id="UP000789739">
    <property type="component" value="Unassembled WGS sequence"/>
</dbReference>
<dbReference type="PANTHER" id="PTHR43092">
    <property type="entry name" value="L-CYSTEINE DESULFHYDRASE"/>
    <property type="match status" value="1"/>
</dbReference>
<organism evidence="2 3">
    <name type="scientific">Paraglomus brasilianum</name>
    <dbReference type="NCBI Taxonomy" id="144538"/>
    <lineage>
        <taxon>Eukaryota</taxon>
        <taxon>Fungi</taxon>
        <taxon>Fungi incertae sedis</taxon>
        <taxon>Mucoromycota</taxon>
        <taxon>Glomeromycotina</taxon>
        <taxon>Glomeromycetes</taxon>
        <taxon>Paraglomerales</taxon>
        <taxon>Paraglomeraceae</taxon>
        <taxon>Paraglomus</taxon>
    </lineage>
</organism>
<dbReference type="OrthoDB" id="5978656at2759"/>
<gene>
    <name evidence="2" type="ORF">PBRASI_LOCUS2570</name>
</gene>
<dbReference type="Gene3D" id="3.40.640.10">
    <property type="entry name" value="Type I PLP-dependent aspartate aminotransferase-like (Major domain)"/>
    <property type="match status" value="1"/>
</dbReference>
<protein>
    <submittedName>
        <fullName evidence="2">5427_t:CDS:1</fullName>
    </submittedName>
</protein>
<evidence type="ECO:0000256" key="1">
    <source>
        <dbReference type="ARBA" id="ARBA00022898"/>
    </source>
</evidence>
<comment type="caution">
    <text evidence="2">The sequence shown here is derived from an EMBL/GenBank/DDBJ whole genome shotgun (WGS) entry which is preliminary data.</text>
</comment>
<sequence>MCPRIVREALYKYQDEAEKWPDQWIRRELKGEWDKARAVLAQFVNADVDEIAFIPSSITGINAVLKKSRLDANNGKVNLIEVDVIDASLSDEELIKRTECIIEESQTRNQSKLL</sequence>
<name>A0A9N9F0Q1_9GLOM</name>